<dbReference type="GO" id="GO:0005737">
    <property type="term" value="C:cytoplasm"/>
    <property type="evidence" value="ECO:0007669"/>
    <property type="project" value="InterPro"/>
</dbReference>
<evidence type="ECO:0000256" key="2">
    <source>
        <dbReference type="ARBA" id="ARBA00022438"/>
    </source>
</evidence>
<dbReference type="InterPro" id="IPR000819">
    <property type="entry name" value="Peptidase_M17_C"/>
</dbReference>
<dbReference type="PRINTS" id="PR00481">
    <property type="entry name" value="LAMNOPPTDASE"/>
</dbReference>
<keyword evidence="3" id="KW-0645">Protease</keyword>
<gene>
    <name evidence="7" type="primary">YH24</name>
    <name evidence="7" type="ORF">TR85786</name>
</gene>
<evidence type="ECO:0000256" key="3">
    <source>
        <dbReference type="ARBA" id="ARBA00022670"/>
    </source>
</evidence>
<evidence type="ECO:0000256" key="5">
    <source>
        <dbReference type="SAM" id="SignalP"/>
    </source>
</evidence>
<protein>
    <submittedName>
        <fullName evidence="7">Putative aminopeptidase W07G4.4</fullName>
    </submittedName>
</protein>
<dbReference type="InterPro" id="IPR011356">
    <property type="entry name" value="Leucine_aapep/pepB"/>
</dbReference>
<dbReference type="PANTHER" id="PTHR11963">
    <property type="entry name" value="LEUCINE AMINOPEPTIDASE-RELATED"/>
    <property type="match status" value="1"/>
</dbReference>
<evidence type="ECO:0000259" key="6">
    <source>
        <dbReference type="Pfam" id="PF00883"/>
    </source>
</evidence>
<evidence type="ECO:0000256" key="1">
    <source>
        <dbReference type="ARBA" id="ARBA00009528"/>
    </source>
</evidence>
<keyword evidence="5" id="KW-0732">Signal</keyword>
<feature type="chain" id="PRO_5007051311" evidence="5">
    <location>
        <begin position="17"/>
        <end position="557"/>
    </location>
</feature>
<reference evidence="7" key="1">
    <citation type="submission" date="2016-01" db="EMBL/GenBank/DDBJ databases">
        <title>Reference transcriptome for the parasite Schistocephalus solidus: insights into the molecular evolution of parasitism.</title>
        <authorList>
            <person name="Hebert F.O."/>
            <person name="Grambauer S."/>
            <person name="Barber I."/>
            <person name="Landry C.R."/>
            <person name="Aubin-Horth N."/>
        </authorList>
    </citation>
    <scope>NUCLEOTIDE SEQUENCE</scope>
</reference>
<feature type="signal peptide" evidence="5">
    <location>
        <begin position="1"/>
        <end position="16"/>
    </location>
</feature>
<evidence type="ECO:0000256" key="4">
    <source>
        <dbReference type="ARBA" id="ARBA00022801"/>
    </source>
</evidence>
<dbReference type="GO" id="GO:0006508">
    <property type="term" value="P:proteolysis"/>
    <property type="evidence" value="ECO:0007669"/>
    <property type="project" value="UniProtKB-KW"/>
</dbReference>
<keyword evidence="4" id="KW-0378">Hydrolase</keyword>
<dbReference type="GO" id="GO:0030145">
    <property type="term" value="F:manganese ion binding"/>
    <property type="evidence" value="ECO:0007669"/>
    <property type="project" value="InterPro"/>
</dbReference>
<feature type="domain" description="Cytosol aminopeptidase" evidence="6">
    <location>
        <begin position="207"/>
        <end position="532"/>
    </location>
</feature>
<dbReference type="SUPFAM" id="SSF53187">
    <property type="entry name" value="Zn-dependent exopeptidases"/>
    <property type="match status" value="1"/>
</dbReference>
<dbReference type="Pfam" id="PF00883">
    <property type="entry name" value="Peptidase_M17"/>
    <property type="match status" value="1"/>
</dbReference>
<comment type="similarity">
    <text evidence="1">Belongs to the peptidase M17 family.</text>
</comment>
<dbReference type="GO" id="GO:0070006">
    <property type="term" value="F:metalloaminopeptidase activity"/>
    <property type="evidence" value="ECO:0007669"/>
    <property type="project" value="InterPro"/>
</dbReference>
<evidence type="ECO:0000313" key="7">
    <source>
        <dbReference type="EMBL" id="JAP55295.1"/>
    </source>
</evidence>
<dbReference type="AlphaFoldDB" id="A0A0X3PTK2"/>
<dbReference type="PANTHER" id="PTHR11963:SF48">
    <property type="entry name" value="DIPEPTIDASE B, ISOFORM A"/>
    <property type="match status" value="1"/>
</dbReference>
<dbReference type="Gene3D" id="3.40.630.10">
    <property type="entry name" value="Zn peptidases"/>
    <property type="match status" value="1"/>
</dbReference>
<dbReference type="EMBL" id="GEEE01007930">
    <property type="protein sequence ID" value="JAP55295.1"/>
    <property type="molecule type" value="Transcribed_RNA"/>
</dbReference>
<name>A0A0X3PTK2_SCHSO</name>
<proteinExistence type="inferred from homology"/>
<sequence>MFQLIFLLLFTWQCSGEESVPDIRKTLKAATRDDILSANYDVVVFLNDDIFNLQDEFKKLGDALVQYNGLDSTTPNRMQVVPFLLHPNKRMIFAPTGKLNTDISDSRQIYDTAKEAAKLAFSLKLRKPLFVLGPLKSAEKANHTWMKADYPKLLMTLGALQGYYMPYIKRQLNYAQLTKYDVMGVVGADEEFLDIAGAIEMARMVHRDTCASDPERMPAPKIEEYYKREFKNDTVKAYYHKLDAEKWPMCAAVNRAVQGREKYEGRVINFEYQSDDFDANTDDTVLLVGKGITYDTGGSELKTGGNMKYMRKDKCGATSIAGFFKALDLLKPKKFKAKAYLAFVRNGIGANAYVFDEIITTKAGIRTRIGAPDAEGRNVMTDMFYDAVQDAEKEKHPHIYTIATLTGAVGRAFKHFTAMLGNGPSRRLKTTDIMETAGYNIADFVEKNTLRKDDYEVNRPQTDDEFDLLQFNNAPETSKYRGFQLPAGFMAVASGLDDWGYQARENKIPYTHLDVSASVGVKYIEATGTPTSLFISRYILPKLNATKFPLDTEPNNY</sequence>
<organism evidence="7">
    <name type="scientific">Schistocephalus solidus</name>
    <name type="common">Tapeworm</name>
    <dbReference type="NCBI Taxonomy" id="70667"/>
    <lineage>
        <taxon>Eukaryota</taxon>
        <taxon>Metazoa</taxon>
        <taxon>Spiralia</taxon>
        <taxon>Lophotrochozoa</taxon>
        <taxon>Platyhelminthes</taxon>
        <taxon>Cestoda</taxon>
        <taxon>Eucestoda</taxon>
        <taxon>Diphyllobothriidea</taxon>
        <taxon>Diphyllobothriidae</taxon>
        <taxon>Schistocephalus</taxon>
    </lineage>
</organism>
<keyword evidence="2 7" id="KW-0031">Aminopeptidase</keyword>
<accession>A0A0X3PTK2</accession>